<accession>A0A1Q2CPG3</accession>
<dbReference type="Proteomes" id="UP000188145">
    <property type="component" value="Chromosome"/>
</dbReference>
<proteinExistence type="predicted"/>
<evidence type="ECO:0000259" key="1">
    <source>
        <dbReference type="SMART" id="SM00858"/>
    </source>
</evidence>
<gene>
    <name evidence="2" type="ORF">BW730_11500</name>
</gene>
<evidence type="ECO:0000313" key="2">
    <source>
        <dbReference type="EMBL" id="AQP48017.1"/>
    </source>
</evidence>
<reference evidence="3" key="1">
    <citation type="submission" date="2017-02" db="EMBL/GenBank/DDBJ databases">
        <title>Tessaracoccus aquaemaris sp. nov., isolated from the intestine of a Korean rockfish, Sebastes schlegelii, in a marine aquaculture pond.</title>
        <authorList>
            <person name="Tak E.J."/>
            <person name="Bae J.-W."/>
        </authorList>
    </citation>
    <scope>NUCLEOTIDE SEQUENCE [LARGE SCALE GENOMIC DNA]</scope>
    <source>
        <strain evidence="3">NSG39</strain>
    </source>
</reference>
<protein>
    <recommendedName>
        <fullName evidence="1">SAF domain-containing protein</fullName>
    </recommendedName>
</protein>
<dbReference type="InterPro" id="IPR013974">
    <property type="entry name" value="SAF"/>
</dbReference>
<dbReference type="CDD" id="cd11614">
    <property type="entry name" value="SAF_CpaB_FlgA_like"/>
    <property type="match status" value="1"/>
</dbReference>
<keyword evidence="3" id="KW-1185">Reference proteome</keyword>
<feature type="domain" description="SAF" evidence="1">
    <location>
        <begin position="42"/>
        <end position="104"/>
    </location>
</feature>
<organism evidence="2 3">
    <name type="scientific">Tessaracoccus aquimaris</name>
    <dbReference type="NCBI Taxonomy" id="1332264"/>
    <lineage>
        <taxon>Bacteria</taxon>
        <taxon>Bacillati</taxon>
        <taxon>Actinomycetota</taxon>
        <taxon>Actinomycetes</taxon>
        <taxon>Propionibacteriales</taxon>
        <taxon>Propionibacteriaceae</taxon>
        <taxon>Tessaracoccus</taxon>
    </lineage>
</organism>
<name>A0A1Q2CPG3_9ACTN</name>
<dbReference type="KEGG" id="tes:BW730_11500"/>
<dbReference type="OrthoDB" id="3728828at2"/>
<dbReference type="EMBL" id="CP019606">
    <property type="protein sequence ID" value="AQP48017.1"/>
    <property type="molecule type" value="Genomic_DNA"/>
</dbReference>
<evidence type="ECO:0000313" key="3">
    <source>
        <dbReference type="Proteomes" id="UP000188145"/>
    </source>
</evidence>
<dbReference type="SMART" id="SM00858">
    <property type="entry name" value="SAF"/>
    <property type="match status" value="1"/>
</dbReference>
<sequence>MRRIATSIVTFVSWHRRAIGALLAAASVLLLAEALRTPVETVDALVATVALPAGHTITPADVEVRALPPGALPDDSLASPDDAIGRTLAAAVSGSTVLQPGSLANDHRAADGRAIVPIAVSDDGLRALLSPGDRVSLVTQGPDSMVVLCSDAIIVALPSGPDPAGRLADATQRPSTMILVEVPQEDAANVATFGQGVGVSVILGTV</sequence>
<dbReference type="RefSeq" id="WP_077686351.1">
    <property type="nucleotide sequence ID" value="NZ_CP019606.1"/>
</dbReference>
<dbReference type="STRING" id="1332264.BW730_11500"/>
<dbReference type="Pfam" id="PF08666">
    <property type="entry name" value="SAF"/>
    <property type="match status" value="1"/>
</dbReference>
<dbReference type="AlphaFoldDB" id="A0A1Q2CPG3"/>